<evidence type="ECO:0000313" key="2">
    <source>
        <dbReference type="EMBL" id="GIF21689.1"/>
    </source>
</evidence>
<evidence type="ECO:0000256" key="1">
    <source>
        <dbReference type="SAM" id="SignalP"/>
    </source>
</evidence>
<evidence type="ECO:0008006" key="4">
    <source>
        <dbReference type="Google" id="ProtNLM"/>
    </source>
</evidence>
<comment type="caution">
    <text evidence="2">The sequence shown here is derived from an EMBL/GenBank/DDBJ whole genome shotgun (WGS) entry which is preliminary data.</text>
</comment>
<keyword evidence="3" id="KW-1185">Reference proteome</keyword>
<organism evidence="2 3">
    <name type="scientific">Paractinoplanes tereljensis</name>
    <dbReference type="NCBI Taxonomy" id="571912"/>
    <lineage>
        <taxon>Bacteria</taxon>
        <taxon>Bacillati</taxon>
        <taxon>Actinomycetota</taxon>
        <taxon>Actinomycetes</taxon>
        <taxon>Micromonosporales</taxon>
        <taxon>Micromonosporaceae</taxon>
        <taxon>Paractinoplanes</taxon>
    </lineage>
</organism>
<sequence>MTIRKLLAYGGAALTISLAAACTSGEAAAQSSEPAIGAVPTVDSGADIVLPLDAYLQTAEQQRTITAAVNIIGRDCMKKFGLTWPASRPGSAADQDPNARRYWVIDLEKAKAEGYHALDIEKQNKDLKARQADAEKPTDDAMNVWAGRGEQTFNGQTVPAGGCAGEAIRQLTKGAPKADPDIAQQLQLDTFARTKADSRVVRVFGEWSTCMKAQGIDYPDPSVAINDQRWQTGTISKREITVATADVTCKTETKLAGTMLAVETAYQQRALEEHATELAAIKSLLEAEIVNAGQVAAGSGR</sequence>
<dbReference type="AlphaFoldDB" id="A0A919NPJ2"/>
<accession>A0A919NPJ2</accession>
<proteinExistence type="predicted"/>
<protein>
    <recommendedName>
        <fullName evidence="4">Lipoprotein</fullName>
    </recommendedName>
</protein>
<dbReference type="PROSITE" id="PS51257">
    <property type="entry name" value="PROKAR_LIPOPROTEIN"/>
    <property type="match status" value="1"/>
</dbReference>
<dbReference type="RefSeq" id="WP_203808508.1">
    <property type="nucleotide sequence ID" value="NZ_BOMY01000031.1"/>
</dbReference>
<gene>
    <name evidence="2" type="ORF">Ate02nite_44190</name>
</gene>
<dbReference type="Proteomes" id="UP000623608">
    <property type="component" value="Unassembled WGS sequence"/>
</dbReference>
<name>A0A919NPJ2_9ACTN</name>
<keyword evidence="1" id="KW-0732">Signal</keyword>
<feature type="chain" id="PRO_5039467214" description="Lipoprotein" evidence="1">
    <location>
        <begin position="22"/>
        <end position="301"/>
    </location>
</feature>
<evidence type="ECO:0000313" key="3">
    <source>
        <dbReference type="Proteomes" id="UP000623608"/>
    </source>
</evidence>
<feature type="signal peptide" evidence="1">
    <location>
        <begin position="1"/>
        <end position="21"/>
    </location>
</feature>
<dbReference type="EMBL" id="BOMY01000031">
    <property type="protein sequence ID" value="GIF21689.1"/>
    <property type="molecule type" value="Genomic_DNA"/>
</dbReference>
<reference evidence="2" key="1">
    <citation type="submission" date="2021-01" db="EMBL/GenBank/DDBJ databases">
        <title>Whole genome shotgun sequence of Actinoplanes tereljensis NBRC 105297.</title>
        <authorList>
            <person name="Komaki H."/>
            <person name="Tamura T."/>
        </authorList>
    </citation>
    <scope>NUCLEOTIDE SEQUENCE</scope>
    <source>
        <strain evidence="2">NBRC 105297</strain>
    </source>
</reference>